<dbReference type="GO" id="GO:0008889">
    <property type="term" value="F:glycerophosphodiester phosphodiesterase activity"/>
    <property type="evidence" value="ECO:0007669"/>
    <property type="project" value="UniProtKB-EC"/>
</dbReference>
<evidence type="ECO:0000256" key="1">
    <source>
        <dbReference type="SAM" id="Phobius"/>
    </source>
</evidence>
<sequence>MSQPIVKNNRSISQKKRWLGLVIAFIFIIYILLNLVPVEQRPTHPFFQSERPLVIAHQGGELLAPSNTLKAFQKAVDLGVDVLEFDIHITKDGHLVTIHDSTVDRTTNGRGNVHDLTLNEIQKLDAGYHFVDLDGKLSYRGKGVYIPSLEEVFQSFPNMKMVIEIKDDNPAELIPEISKKLWTLIQKYQKEDQVVVASFDQKIINQFEEISDGQVALSAGEDEIRTFIIFKKLFLANLYTPNADVFQIPTKESIFNLASPSIIKEANRRNVNIQYWTIDDKETMRSLLEDGADGIITNRPDLMLEVLAEIGY</sequence>
<evidence type="ECO:0000313" key="4">
    <source>
        <dbReference type="Proteomes" id="UP000789845"/>
    </source>
</evidence>
<protein>
    <submittedName>
        <fullName evidence="3">Glycerophosphodiester phosphodiesterase</fullName>
        <ecNumber evidence="3">3.1.4.46</ecNumber>
    </submittedName>
</protein>
<dbReference type="PANTHER" id="PTHR46211">
    <property type="entry name" value="GLYCEROPHOSPHORYL DIESTER PHOSPHODIESTERASE"/>
    <property type="match status" value="1"/>
</dbReference>
<comment type="caution">
    <text evidence="3">The sequence shown here is derived from an EMBL/GenBank/DDBJ whole genome shotgun (WGS) entry which is preliminary data.</text>
</comment>
<dbReference type="CDD" id="cd08561">
    <property type="entry name" value="GDPD_cytoplasmic_ScUgpQ2_like"/>
    <property type="match status" value="1"/>
</dbReference>
<dbReference type="EMBL" id="CAKJTG010000004">
    <property type="protein sequence ID" value="CAG9607233.1"/>
    <property type="molecule type" value="Genomic_DNA"/>
</dbReference>
<dbReference type="InterPro" id="IPR017946">
    <property type="entry name" value="PLC-like_Pdiesterase_TIM-brl"/>
</dbReference>
<accession>A0A9C7L9U6</accession>
<dbReference type="PROSITE" id="PS51704">
    <property type="entry name" value="GP_PDE"/>
    <property type="match status" value="1"/>
</dbReference>
<evidence type="ECO:0000259" key="2">
    <source>
        <dbReference type="PROSITE" id="PS51704"/>
    </source>
</evidence>
<evidence type="ECO:0000313" key="3">
    <source>
        <dbReference type="EMBL" id="CAG9607233.1"/>
    </source>
</evidence>
<keyword evidence="1" id="KW-0472">Membrane</keyword>
<dbReference type="Gene3D" id="3.20.20.190">
    <property type="entry name" value="Phosphatidylinositol (PI) phosphodiesterase"/>
    <property type="match status" value="1"/>
</dbReference>
<dbReference type="GO" id="GO:0006629">
    <property type="term" value="P:lipid metabolic process"/>
    <property type="evidence" value="ECO:0007669"/>
    <property type="project" value="InterPro"/>
</dbReference>
<dbReference type="AlphaFoldDB" id="A0A9C7L9U6"/>
<name>A0A9C7L9U6_9BACI</name>
<dbReference type="EC" id="3.1.4.46" evidence="3"/>
<reference evidence="3" key="1">
    <citation type="submission" date="2021-10" db="EMBL/GenBank/DDBJ databases">
        <authorList>
            <person name="Criscuolo A."/>
        </authorList>
    </citation>
    <scope>NUCLEOTIDE SEQUENCE</scope>
    <source>
        <strain evidence="3">CIP111885</strain>
    </source>
</reference>
<keyword evidence="1" id="KW-0812">Transmembrane</keyword>
<dbReference type="PANTHER" id="PTHR46211:SF14">
    <property type="entry name" value="GLYCEROPHOSPHODIESTER PHOSPHODIESTERASE"/>
    <property type="match status" value="1"/>
</dbReference>
<dbReference type="InterPro" id="IPR030395">
    <property type="entry name" value="GP_PDE_dom"/>
</dbReference>
<dbReference type="Pfam" id="PF03009">
    <property type="entry name" value="GDPD"/>
    <property type="match status" value="1"/>
</dbReference>
<keyword evidence="4" id="KW-1185">Reference proteome</keyword>
<keyword evidence="3" id="KW-0378">Hydrolase</keyword>
<gene>
    <name evidence="3" type="primary">glpQ_1</name>
    <name evidence="3" type="ORF">NEOCIP111885_00923</name>
</gene>
<keyword evidence="1" id="KW-1133">Transmembrane helix</keyword>
<dbReference type="RefSeq" id="WP_230495499.1">
    <property type="nucleotide sequence ID" value="NZ_CAKJTG010000004.1"/>
</dbReference>
<feature type="domain" description="GP-PDE" evidence="2">
    <location>
        <begin position="52"/>
        <end position="307"/>
    </location>
</feature>
<dbReference type="SUPFAM" id="SSF51695">
    <property type="entry name" value="PLC-like phosphodiesterases"/>
    <property type="match status" value="1"/>
</dbReference>
<dbReference type="Proteomes" id="UP000789845">
    <property type="component" value="Unassembled WGS sequence"/>
</dbReference>
<feature type="transmembrane region" description="Helical" evidence="1">
    <location>
        <begin position="18"/>
        <end position="36"/>
    </location>
</feature>
<proteinExistence type="predicted"/>
<organism evidence="3 4">
    <name type="scientific">Pseudoneobacillus rhizosphaerae</name>
    <dbReference type="NCBI Taxonomy" id="2880968"/>
    <lineage>
        <taxon>Bacteria</taxon>
        <taxon>Bacillati</taxon>
        <taxon>Bacillota</taxon>
        <taxon>Bacilli</taxon>
        <taxon>Bacillales</taxon>
        <taxon>Bacillaceae</taxon>
        <taxon>Pseudoneobacillus</taxon>
    </lineage>
</organism>